<dbReference type="RefSeq" id="XP_044280198.1">
    <property type="nucleotide sequence ID" value="XM_044424263.1"/>
</dbReference>
<dbReference type="GO" id="GO:0042254">
    <property type="term" value="P:ribosome biogenesis"/>
    <property type="evidence" value="ECO:0007669"/>
    <property type="project" value="InterPro"/>
</dbReference>
<name>A0A8D2IFW7_VARKO</name>
<keyword evidence="2" id="KW-1185">Reference proteome</keyword>
<dbReference type="OMA" id="FQVANRH"/>
<accession>A0A8D2IFW7</accession>
<gene>
    <name evidence="1" type="primary">RBIS</name>
</gene>
<dbReference type="Proteomes" id="UP000694545">
    <property type="component" value="Unplaced"/>
</dbReference>
<organism evidence="1 2">
    <name type="scientific">Varanus komodoensis</name>
    <name type="common">Komodo dragon</name>
    <dbReference type="NCBI Taxonomy" id="61221"/>
    <lineage>
        <taxon>Eukaryota</taxon>
        <taxon>Metazoa</taxon>
        <taxon>Chordata</taxon>
        <taxon>Craniata</taxon>
        <taxon>Vertebrata</taxon>
        <taxon>Euteleostomi</taxon>
        <taxon>Lepidosauria</taxon>
        <taxon>Squamata</taxon>
        <taxon>Bifurcata</taxon>
        <taxon>Unidentata</taxon>
        <taxon>Episquamata</taxon>
        <taxon>Toxicofera</taxon>
        <taxon>Anguimorpha</taxon>
        <taxon>Paleoanguimorpha</taxon>
        <taxon>Varanoidea</taxon>
        <taxon>Varanidae</taxon>
        <taxon>Varanus</taxon>
    </lineage>
</organism>
<dbReference type="InterPro" id="IPR031389">
    <property type="entry name" value="RBIS"/>
</dbReference>
<dbReference type="Ensembl" id="ENSVKKT00000000243.1">
    <property type="protein sequence ID" value="ENSVKKP00000000235.1"/>
    <property type="gene ID" value="ENSVKKG00000000221.1"/>
</dbReference>
<dbReference type="PANTHER" id="PTHR35544:SF4">
    <property type="entry name" value="RIBOSOMAL BIOGENESIS FACTOR"/>
    <property type="match status" value="1"/>
</dbReference>
<dbReference type="GO" id="GO:0005730">
    <property type="term" value="C:nucleolus"/>
    <property type="evidence" value="ECO:0007669"/>
    <property type="project" value="TreeGrafter"/>
</dbReference>
<dbReference type="GeneID" id="123020471"/>
<dbReference type="CTD" id="401466"/>
<reference evidence="1" key="1">
    <citation type="submission" date="2025-08" db="UniProtKB">
        <authorList>
            <consortium name="Ensembl"/>
        </authorList>
    </citation>
    <scope>IDENTIFICATION</scope>
</reference>
<proteinExistence type="predicted"/>
<sequence>MGKNKAKSQMQKNVFHVANKRIMKAKSKAKPVTTSLKKINIVNDEKVNMVNKIFTEVQKEVKQLSKAIPSDPSKRNQLPKALEVEPANVDAAAKCSVEGVA</sequence>
<dbReference type="Pfam" id="PF15679">
    <property type="entry name" value="DUF4665"/>
    <property type="match status" value="1"/>
</dbReference>
<protein>
    <submittedName>
        <fullName evidence="1">Ribosomal biogenesis factor</fullName>
    </submittedName>
</protein>
<dbReference type="PANTHER" id="PTHR35544">
    <property type="entry name" value="RIBOSOMAL BIOGENESIS FACTOR"/>
    <property type="match status" value="1"/>
</dbReference>
<reference evidence="1" key="2">
    <citation type="submission" date="2025-09" db="UniProtKB">
        <authorList>
            <consortium name="Ensembl"/>
        </authorList>
    </citation>
    <scope>IDENTIFICATION</scope>
</reference>
<dbReference type="AlphaFoldDB" id="A0A8D2IFW7"/>
<evidence type="ECO:0000313" key="1">
    <source>
        <dbReference type="Ensembl" id="ENSVKKP00000000235.1"/>
    </source>
</evidence>
<evidence type="ECO:0000313" key="2">
    <source>
        <dbReference type="Proteomes" id="UP000694545"/>
    </source>
</evidence>